<reference evidence="2" key="1">
    <citation type="journal article" date="2014" name="Int. J. Syst. Evol. Microbiol.">
        <title>Complete genome sequence of Corynebacterium casei LMG S-19264T (=DSM 44701T), isolated from a smear-ripened cheese.</title>
        <authorList>
            <consortium name="US DOE Joint Genome Institute (JGI-PGF)"/>
            <person name="Walter F."/>
            <person name="Albersmeier A."/>
            <person name="Kalinowski J."/>
            <person name="Ruckert C."/>
        </authorList>
    </citation>
    <scope>NUCLEOTIDE SEQUENCE</scope>
    <source>
        <strain evidence="2">CGMCC 1.16012</strain>
    </source>
</reference>
<dbReference type="EMBL" id="BMKN01000001">
    <property type="protein sequence ID" value="GGE46943.1"/>
    <property type="molecule type" value="Genomic_DNA"/>
</dbReference>
<organism evidence="2 3">
    <name type="scientific">Actibacterium pelagium</name>
    <dbReference type="NCBI Taxonomy" id="2029103"/>
    <lineage>
        <taxon>Bacteria</taxon>
        <taxon>Pseudomonadati</taxon>
        <taxon>Pseudomonadota</taxon>
        <taxon>Alphaproteobacteria</taxon>
        <taxon>Rhodobacterales</taxon>
        <taxon>Roseobacteraceae</taxon>
        <taxon>Actibacterium</taxon>
    </lineage>
</organism>
<dbReference type="OrthoDB" id="9788260at2"/>
<dbReference type="Proteomes" id="UP000606730">
    <property type="component" value="Unassembled WGS sequence"/>
</dbReference>
<keyword evidence="3" id="KW-1185">Reference proteome</keyword>
<comment type="caution">
    <text evidence="2">The sequence shown here is derived from an EMBL/GenBank/DDBJ whole genome shotgun (WGS) entry which is preliminary data.</text>
</comment>
<evidence type="ECO:0000259" key="1">
    <source>
        <dbReference type="Pfam" id="PF12146"/>
    </source>
</evidence>
<proteinExistence type="predicted"/>
<sequence length="317" mass="35025">MDSAPLYNELAEGPNGGAGYWLTAPDGVRLRIGVWPEGTEGTIFLFPGRTEYVEKYGRAAQDFNARGFAVLSVDWRGQGLADRLLDDPMVGHVDHLTDYQKDVEVVLRAADNLALPKPYYLLGHSMGGCIGLRALHEGLPVAAASFSGPMWDIQFGPFARPFAQVFSSMATNFGKGHMYAPTTSGDVTYVLNDPFEDNNLTHDLQMWEYMTAQATARPELTLGGPSLRWLSTALLECSVLAAKPAPKVPAITFVGEAETIVSKQAIAIQMRKWRNGDLYLLPKCRHEVMMETSDLRTEFYDRTAQFFKDHAKGRNAA</sequence>
<dbReference type="InterPro" id="IPR022742">
    <property type="entry name" value="Hydrolase_4"/>
</dbReference>
<name>A0A917AFL2_9RHOB</name>
<dbReference type="PANTHER" id="PTHR11614">
    <property type="entry name" value="PHOSPHOLIPASE-RELATED"/>
    <property type="match status" value="1"/>
</dbReference>
<gene>
    <name evidence="2" type="primary">pldB</name>
    <name evidence="2" type="ORF">GCM10011517_13350</name>
</gene>
<dbReference type="InterPro" id="IPR029058">
    <property type="entry name" value="AB_hydrolase_fold"/>
</dbReference>
<reference evidence="2" key="2">
    <citation type="submission" date="2020-09" db="EMBL/GenBank/DDBJ databases">
        <authorList>
            <person name="Sun Q."/>
            <person name="Zhou Y."/>
        </authorList>
    </citation>
    <scope>NUCLEOTIDE SEQUENCE</scope>
    <source>
        <strain evidence="2">CGMCC 1.16012</strain>
    </source>
</reference>
<dbReference type="AlphaFoldDB" id="A0A917AFL2"/>
<evidence type="ECO:0000313" key="2">
    <source>
        <dbReference type="EMBL" id="GGE46943.1"/>
    </source>
</evidence>
<evidence type="ECO:0000313" key="3">
    <source>
        <dbReference type="Proteomes" id="UP000606730"/>
    </source>
</evidence>
<protein>
    <submittedName>
        <fullName evidence="2">Hydrolase</fullName>
    </submittedName>
</protein>
<dbReference type="Pfam" id="PF12146">
    <property type="entry name" value="Hydrolase_4"/>
    <property type="match status" value="1"/>
</dbReference>
<dbReference type="Gene3D" id="3.40.50.1820">
    <property type="entry name" value="alpha/beta hydrolase"/>
    <property type="match status" value="1"/>
</dbReference>
<dbReference type="SUPFAM" id="SSF53474">
    <property type="entry name" value="alpha/beta-Hydrolases"/>
    <property type="match status" value="1"/>
</dbReference>
<dbReference type="GO" id="GO:0016787">
    <property type="term" value="F:hydrolase activity"/>
    <property type="evidence" value="ECO:0007669"/>
    <property type="project" value="UniProtKB-KW"/>
</dbReference>
<feature type="domain" description="Serine aminopeptidase S33" evidence="1">
    <location>
        <begin position="40"/>
        <end position="292"/>
    </location>
</feature>
<dbReference type="InterPro" id="IPR051044">
    <property type="entry name" value="MAG_DAG_Lipase"/>
</dbReference>
<dbReference type="RefSeq" id="WP_095595849.1">
    <property type="nucleotide sequence ID" value="NZ_BMKN01000001.1"/>
</dbReference>
<keyword evidence="2" id="KW-0378">Hydrolase</keyword>
<accession>A0A917AFL2</accession>